<evidence type="ECO:0000256" key="1">
    <source>
        <dbReference type="SAM" id="Phobius"/>
    </source>
</evidence>
<organism evidence="2 3">
    <name type="scientific">Phaeocystidibacter luteus</name>
    <dbReference type="NCBI Taxonomy" id="911197"/>
    <lineage>
        <taxon>Bacteria</taxon>
        <taxon>Pseudomonadati</taxon>
        <taxon>Bacteroidota</taxon>
        <taxon>Flavobacteriia</taxon>
        <taxon>Flavobacteriales</taxon>
        <taxon>Phaeocystidibacteraceae</taxon>
        <taxon>Phaeocystidibacter</taxon>
    </lineage>
</organism>
<reference evidence="2 3" key="1">
    <citation type="submission" date="2019-09" db="EMBL/GenBank/DDBJ databases">
        <title>Genomes of family Cryomorphaceae.</title>
        <authorList>
            <person name="Bowman J.P."/>
        </authorList>
    </citation>
    <scope>NUCLEOTIDE SEQUENCE [LARGE SCALE GENOMIC DNA]</scope>
    <source>
        <strain evidence="2 3">LMG 25704</strain>
    </source>
</reference>
<evidence type="ECO:0000313" key="2">
    <source>
        <dbReference type="EMBL" id="KAB2805431.1"/>
    </source>
</evidence>
<gene>
    <name evidence="2" type="ORF">F8C67_13330</name>
</gene>
<keyword evidence="1" id="KW-0812">Transmembrane</keyword>
<feature type="transmembrane region" description="Helical" evidence="1">
    <location>
        <begin position="12"/>
        <end position="32"/>
    </location>
</feature>
<dbReference type="AlphaFoldDB" id="A0A6N6RJ02"/>
<dbReference type="EMBL" id="WBVO01000014">
    <property type="protein sequence ID" value="KAB2805431.1"/>
    <property type="molecule type" value="Genomic_DNA"/>
</dbReference>
<dbReference type="RefSeq" id="WP_170266471.1">
    <property type="nucleotide sequence ID" value="NZ_WBVO01000014.1"/>
</dbReference>
<dbReference type="Proteomes" id="UP000468650">
    <property type="component" value="Unassembled WGS sequence"/>
</dbReference>
<keyword evidence="1" id="KW-0472">Membrane</keyword>
<comment type="caution">
    <text evidence="2">The sequence shown here is derived from an EMBL/GenBank/DDBJ whole genome shotgun (WGS) entry which is preliminary data.</text>
</comment>
<accession>A0A6N6RJ02</accession>
<name>A0A6N6RJ02_9FLAO</name>
<proteinExistence type="predicted"/>
<keyword evidence="1" id="KW-1133">Transmembrane helix</keyword>
<sequence>MFASFSAYSAPYALYIDFASFGGCNAYLVFILDDNGTPLITTDDVILGGNWIVHCPHPGLPDPCNSVEDPQGTDTFTAELDYVTQEPIYDEENNIIGYQDVYHVRIENRITETTEEEGDIVLVTCE</sequence>
<evidence type="ECO:0000313" key="3">
    <source>
        <dbReference type="Proteomes" id="UP000468650"/>
    </source>
</evidence>
<protein>
    <submittedName>
        <fullName evidence="2">Uncharacterized protein</fullName>
    </submittedName>
</protein>
<keyword evidence="3" id="KW-1185">Reference proteome</keyword>